<dbReference type="InterPro" id="IPR057952">
    <property type="entry name" value="Rv2743c-like"/>
</dbReference>
<dbReference type="GeneID" id="66835559"/>
<dbReference type="KEGG" id="rrz:CS378_01625"/>
<dbReference type="NCBIfam" id="NF047839">
    <property type="entry name" value="PspM_Rv2743c"/>
    <property type="match status" value="1"/>
</dbReference>
<protein>
    <submittedName>
        <fullName evidence="1">Integral membrane protein</fullName>
    </submittedName>
</protein>
<dbReference type="AlphaFoldDB" id="A0A098BKM6"/>
<dbReference type="RefSeq" id="WP_010592665.1">
    <property type="nucleotide sequence ID" value="NZ_CP024315.1"/>
</dbReference>
<evidence type="ECO:0000313" key="2">
    <source>
        <dbReference type="Proteomes" id="UP000042997"/>
    </source>
</evidence>
<dbReference type="Proteomes" id="UP000042997">
    <property type="component" value="Unassembled WGS sequence"/>
</dbReference>
<dbReference type="eggNOG" id="ENOG5034BWG">
    <property type="taxonomic scope" value="Bacteria"/>
</dbReference>
<evidence type="ECO:0000313" key="1">
    <source>
        <dbReference type="EMBL" id="CDZ88767.1"/>
    </source>
</evidence>
<proteinExistence type="predicted"/>
<reference evidence="1 2" key="1">
    <citation type="journal article" date="2014" name="Genome Announc.">
        <title>Draft Genome Sequence of Propane- and Butane-Oxidizing Actinobacterium Rhodococcus ruber IEGM 231.</title>
        <authorList>
            <person name="Ivshina I.B."/>
            <person name="Kuyukina M.S."/>
            <person name="Krivoruchko A.V."/>
            <person name="Barbe V."/>
            <person name="Fischer C."/>
        </authorList>
    </citation>
    <scope>NUCLEOTIDE SEQUENCE [LARGE SCALE GENOMIC DNA]</scope>
</reference>
<dbReference type="EMBL" id="CCSD01000054">
    <property type="protein sequence ID" value="CDZ88767.1"/>
    <property type="molecule type" value="Genomic_DNA"/>
</dbReference>
<dbReference type="OrthoDB" id="4750524at2"/>
<organism evidence="1 2">
    <name type="scientific">Rhodococcus ruber</name>
    <dbReference type="NCBI Taxonomy" id="1830"/>
    <lineage>
        <taxon>Bacteria</taxon>
        <taxon>Bacillati</taxon>
        <taxon>Actinomycetota</taxon>
        <taxon>Actinomycetes</taxon>
        <taxon>Mycobacteriales</taxon>
        <taxon>Nocardiaceae</taxon>
        <taxon>Rhodococcus</taxon>
    </lineage>
</organism>
<sequence length="269" mass="28183">MNIPARGRTGQFPGPAAAALRDMTGNVVEAARRWNDPAARLRRKKRRARRRARIFGTASGMGGVGTATLVAASAPDWTVVATGGTTAALVVPAALAFRTFRRLDAVALPPPAPARRALPPSGSVARSPMARLASDEQSLAQLLTVLARSRTVAADDLEEIASAARDAAGALEAVAVDVVALEAAARDSAAAQAHLGPAVAAAGKRLDTGVDQFEELVAAAARLAAAPDGTRSMDLLDRQRAELISASDRLEGWAQSWREIQQIESRYRN</sequence>
<name>A0A098BKM6_9NOCA</name>
<gene>
    <name evidence="1" type="ORF">RHRU231_430145</name>
</gene>
<accession>A0A098BKM6</accession>
<dbReference type="Pfam" id="PF25587">
    <property type="entry name" value="Rv2743c"/>
    <property type="match status" value="1"/>
</dbReference>